<dbReference type="PANTHER" id="PTHR35011">
    <property type="entry name" value="2,3-DIKETO-L-GULONATE TRAP TRANSPORTER SMALL PERMEASE PROTEIN YIAM"/>
    <property type="match status" value="1"/>
</dbReference>
<dbReference type="InterPro" id="IPR055348">
    <property type="entry name" value="DctQ"/>
</dbReference>
<organism evidence="11 12">
    <name type="scientific">Litchfieldella qijiaojingensis</name>
    <dbReference type="NCBI Taxonomy" id="980347"/>
    <lineage>
        <taxon>Bacteria</taxon>
        <taxon>Pseudomonadati</taxon>
        <taxon>Pseudomonadota</taxon>
        <taxon>Gammaproteobacteria</taxon>
        <taxon>Oceanospirillales</taxon>
        <taxon>Halomonadaceae</taxon>
        <taxon>Litchfieldella</taxon>
    </lineage>
</organism>
<keyword evidence="3" id="KW-1003">Cell membrane</keyword>
<dbReference type="PANTHER" id="PTHR35011:SF2">
    <property type="entry name" value="2,3-DIKETO-L-GULONATE TRAP TRANSPORTER SMALL PERMEASE PROTEIN YIAM"/>
    <property type="match status" value="1"/>
</dbReference>
<dbReference type="InterPro" id="IPR007387">
    <property type="entry name" value="TRAP_DctQ"/>
</dbReference>
<protein>
    <recommendedName>
        <fullName evidence="9">TRAP transporter small permease protein</fullName>
    </recommendedName>
</protein>
<feature type="transmembrane region" description="Helical" evidence="9">
    <location>
        <begin position="115"/>
        <end position="137"/>
    </location>
</feature>
<keyword evidence="5 9" id="KW-0812">Transmembrane</keyword>
<sequence>MSALDRESDIERQVAENLDALSSVPRLGGWIGRAIGWLDTLFTWLANLALLGIAAAVLLQISGRLFLPFSPAWTEELSRYLFIYMVALSAGVVIRQHRHVNVELFHHWLGPRARAGYQALVCLLVGAFAFIVLPYAWQYAENGVWQTSPTLKVSMLYIFFSTVVLFALVLLYSAIGFIEGLLALWRPASRSGPEARQWK</sequence>
<comment type="similarity">
    <text evidence="8 9">Belongs to the TRAP transporter small permease family.</text>
</comment>
<evidence type="ECO:0000256" key="6">
    <source>
        <dbReference type="ARBA" id="ARBA00022989"/>
    </source>
</evidence>
<feature type="domain" description="Tripartite ATP-independent periplasmic transporters DctQ component" evidence="10">
    <location>
        <begin position="53"/>
        <end position="180"/>
    </location>
</feature>
<comment type="subcellular location">
    <subcellularLocation>
        <location evidence="1 9">Cell inner membrane</location>
        <topology evidence="1 9">Multi-pass membrane protein</topology>
    </subcellularLocation>
</comment>
<feature type="transmembrane region" description="Helical" evidence="9">
    <location>
        <begin position="77"/>
        <end position="94"/>
    </location>
</feature>
<keyword evidence="4 9" id="KW-0997">Cell inner membrane</keyword>
<evidence type="ECO:0000256" key="5">
    <source>
        <dbReference type="ARBA" id="ARBA00022692"/>
    </source>
</evidence>
<dbReference type="Pfam" id="PF04290">
    <property type="entry name" value="DctQ"/>
    <property type="match status" value="1"/>
</dbReference>
<dbReference type="EMBL" id="BMXS01000020">
    <property type="protein sequence ID" value="GGY02764.1"/>
    <property type="molecule type" value="Genomic_DNA"/>
</dbReference>
<reference evidence="12" key="1">
    <citation type="journal article" date="2019" name="Int. J. Syst. Evol. Microbiol.">
        <title>The Global Catalogue of Microorganisms (GCM) 10K type strain sequencing project: providing services to taxonomists for standard genome sequencing and annotation.</title>
        <authorList>
            <consortium name="The Broad Institute Genomics Platform"/>
            <consortium name="The Broad Institute Genome Sequencing Center for Infectious Disease"/>
            <person name="Wu L."/>
            <person name="Ma J."/>
        </authorList>
    </citation>
    <scope>NUCLEOTIDE SEQUENCE [LARGE SCALE GENOMIC DNA]</scope>
    <source>
        <strain evidence="12">KCTC 22228</strain>
    </source>
</reference>
<feature type="transmembrane region" description="Helical" evidence="9">
    <location>
        <begin position="41"/>
        <end position="62"/>
    </location>
</feature>
<accession>A0ABQ2Z6D2</accession>
<keyword evidence="2 9" id="KW-0813">Transport</keyword>
<evidence type="ECO:0000256" key="9">
    <source>
        <dbReference type="RuleBase" id="RU369079"/>
    </source>
</evidence>
<comment type="subunit">
    <text evidence="9">The complex comprises the extracytoplasmic solute receptor protein and the two transmembrane proteins.</text>
</comment>
<dbReference type="RefSeq" id="WP_189471176.1">
    <property type="nucleotide sequence ID" value="NZ_BMXS01000020.1"/>
</dbReference>
<name>A0ABQ2Z6D2_9GAMM</name>
<dbReference type="Proteomes" id="UP000653056">
    <property type="component" value="Unassembled WGS sequence"/>
</dbReference>
<feature type="transmembrane region" description="Helical" evidence="9">
    <location>
        <begin position="157"/>
        <end position="185"/>
    </location>
</feature>
<comment type="function">
    <text evidence="9">Part of the tripartite ATP-independent periplasmic (TRAP) transport system.</text>
</comment>
<evidence type="ECO:0000256" key="2">
    <source>
        <dbReference type="ARBA" id="ARBA00022448"/>
    </source>
</evidence>
<evidence type="ECO:0000313" key="11">
    <source>
        <dbReference type="EMBL" id="GGY02764.1"/>
    </source>
</evidence>
<evidence type="ECO:0000259" key="10">
    <source>
        <dbReference type="Pfam" id="PF04290"/>
    </source>
</evidence>
<evidence type="ECO:0000256" key="7">
    <source>
        <dbReference type="ARBA" id="ARBA00023136"/>
    </source>
</evidence>
<evidence type="ECO:0000256" key="1">
    <source>
        <dbReference type="ARBA" id="ARBA00004429"/>
    </source>
</evidence>
<keyword evidence="7 9" id="KW-0472">Membrane</keyword>
<keyword evidence="6 9" id="KW-1133">Transmembrane helix</keyword>
<evidence type="ECO:0000256" key="4">
    <source>
        <dbReference type="ARBA" id="ARBA00022519"/>
    </source>
</evidence>
<gene>
    <name evidence="11" type="ORF">GCM10007160_33210</name>
</gene>
<proteinExistence type="inferred from homology"/>
<evidence type="ECO:0000313" key="12">
    <source>
        <dbReference type="Proteomes" id="UP000653056"/>
    </source>
</evidence>
<evidence type="ECO:0000256" key="8">
    <source>
        <dbReference type="ARBA" id="ARBA00038436"/>
    </source>
</evidence>
<keyword evidence="12" id="KW-1185">Reference proteome</keyword>
<evidence type="ECO:0000256" key="3">
    <source>
        <dbReference type="ARBA" id="ARBA00022475"/>
    </source>
</evidence>
<comment type="caution">
    <text evidence="11">The sequence shown here is derived from an EMBL/GenBank/DDBJ whole genome shotgun (WGS) entry which is preliminary data.</text>
</comment>